<dbReference type="KEGG" id="asz:ASN_2175"/>
<dbReference type="Proteomes" id="UP000056109">
    <property type="component" value="Chromosome I"/>
</dbReference>
<evidence type="ECO:0000313" key="2">
    <source>
        <dbReference type="Proteomes" id="UP000056109"/>
    </source>
</evidence>
<organism evidence="1 2">
    <name type="scientific">Acetobacter senegalensis</name>
    <dbReference type="NCBI Taxonomy" id="446692"/>
    <lineage>
        <taxon>Bacteria</taxon>
        <taxon>Pseudomonadati</taxon>
        <taxon>Pseudomonadota</taxon>
        <taxon>Alphaproteobacteria</taxon>
        <taxon>Acetobacterales</taxon>
        <taxon>Acetobacteraceae</taxon>
        <taxon>Acetobacter</taxon>
    </lineage>
</organism>
<reference evidence="2" key="1">
    <citation type="submission" date="2014-09" db="EMBL/GenBank/DDBJ databases">
        <authorList>
            <person name="Illeghems K.G."/>
        </authorList>
    </citation>
    <scope>NUCLEOTIDE SEQUENCE [LARGE SCALE GENOMIC DNA]</scope>
    <source>
        <strain evidence="2">108B</strain>
    </source>
</reference>
<evidence type="ECO:0000313" key="1">
    <source>
        <dbReference type="EMBL" id="CEF41478.1"/>
    </source>
</evidence>
<protein>
    <recommendedName>
        <fullName evidence="3">Serine protease</fullName>
    </recommendedName>
</protein>
<gene>
    <name evidence="1" type="ORF">ASN_2175</name>
</gene>
<dbReference type="PATRIC" id="fig|446692.3.peg.2251"/>
<dbReference type="EMBL" id="LN606600">
    <property type="protein sequence ID" value="CEF41478.1"/>
    <property type="molecule type" value="Genomic_DNA"/>
</dbReference>
<keyword evidence="2" id="KW-1185">Reference proteome</keyword>
<proteinExistence type="predicted"/>
<dbReference type="AlphaFoldDB" id="A0A0U5EWW3"/>
<evidence type="ECO:0008006" key="3">
    <source>
        <dbReference type="Google" id="ProtNLM"/>
    </source>
</evidence>
<dbReference type="SUPFAM" id="SSF50494">
    <property type="entry name" value="Trypsin-like serine proteases"/>
    <property type="match status" value="1"/>
</dbReference>
<name>A0A0U5EWW3_9PROT</name>
<sequence length="217" mass="24032">MTYFDVSKMIWPILDNLGDGNLEYLGCCFFVGSPPKLVTCRHILEGATSATAQSPSDKNFLIENIKFHHKLDLAIADVRSSEMQIFKPLSCPLTMGGELVANAYLKDMIKDSKSILPHFSKGYITSTPLGSFLNQGRGVYNLSFPSLAGYSGAPVFVFNTTHFAGMLIGNHESSITVFSHSEVDDDGKKWEEKTVRVIDEGIFIGYNDIMDFITQNI</sequence>
<accession>A0A0U5EWW3</accession>
<dbReference type="InterPro" id="IPR009003">
    <property type="entry name" value="Peptidase_S1_PA"/>
</dbReference>